<organism evidence="18">
    <name type="scientific">Gammapapillomavirus 7</name>
    <dbReference type="NCBI Taxonomy" id="1175849"/>
    <lineage>
        <taxon>Viruses</taxon>
        <taxon>Monodnaviria</taxon>
        <taxon>Shotokuvirae</taxon>
        <taxon>Cossaviricota</taxon>
        <taxon>Papovaviricetes</taxon>
        <taxon>Zurhausenvirales</taxon>
        <taxon>Papillomaviridae</taxon>
        <taxon>Firstpapillomavirinae</taxon>
        <taxon>Gammapapillomavirus</taxon>
    </lineage>
</organism>
<dbReference type="GO" id="GO:0016887">
    <property type="term" value="F:ATP hydrolysis activity"/>
    <property type="evidence" value="ECO:0007669"/>
    <property type="project" value="RHEA"/>
</dbReference>
<dbReference type="GO" id="GO:0042025">
    <property type="term" value="C:host cell nucleus"/>
    <property type="evidence" value="ECO:0007669"/>
    <property type="project" value="UniProtKB-SubCell"/>
</dbReference>
<evidence type="ECO:0000256" key="6">
    <source>
        <dbReference type="ARBA" id="ARBA00022741"/>
    </source>
</evidence>
<keyword evidence="4 15" id="KW-1048">Host nucleus</keyword>
<feature type="modified residue" description="Phosphoserine; by host" evidence="15">
    <location>
        <position position="85"/>
    </location>
</feature>
<proteinExistence type="inferred from homology"/>
<comment type="function">
    <text evidence="16">ATP-dependent DNA helicase required for initiation of viral DNA replication. It forms a complex with the viral E2 protein. The E1-E2 complex binds to the replication origin which contains binding sites for both proteins.</text>
</comment>
<comment type="subcellular location">
    <subcellularLocation>
        <location evidence="1 15">Host nucleus</location>
    </subcellularLocation>
</comment>
<feature type="region of interest" description="DNA-binding region" evidence="15">
    <location>
        <begin position="155"/>
        <end position="321"/>
    </location>
</feature>
<dbReference type="InterPro" id="IPR001177">
    <property type="entry name" value="PPV_DNA_helicase_E1_C"/>
</dbReference>
<dbReference type="InterPro" id="IPR014000">
    <property type="entry name" value="PPV_DNA_helicase_E1_N"/>
</dbReference>
<feature type="modified residue" description="Phosphoserine; by host" evidence="15">
    <location>
        <position position="95"/>
    </location>
</feature>
<keyword evidence="9 15" id="KW-0067">ATP-binding</keyword>
<keyword evidence="7 15" id="KW-0378">Hydrolase</keyword>
<keyword evidence="15" id="KW-1017">Isopeptide bond</keyword>
<comment type="caution">
    <text evidence="15">Lacks conserved residue(s) required for the propagation of feature annotation.</text>
</comment>
<name>A0A2D2ALD6_9PAPI</name>
<dbReference type="SUPFAM" id="SSF52540">
    <property type="entry name" value="P-loop containing nucleoside triphosphate hydrolases"/>
    <property type="match status" value="1"/>
</dbReference>
<dbReference type="HAMAP" id="MF_04000">
    <property type="entry name" value="PPV_E1"/>
    <property type="match status" value="1"/>
</dbReference>
<dbReference type="Gene3D" id="3.40.1310.10">
    <property type="match status" value="1"/>
</dbReference>
<protein>
    <recommendedName>
        <fullName evidence="15 16">Replication protein E1</fullName>
        <ecNumber evidence="15 16">5.6.2.4</ecNumber>
    </recommendedName>
    <alternativeName>
        <fullName evidence="15">ATP-dependent helicase E1</fullName>
    </alternativeName>
    <alternativeName>
        <fullName evidence="15">DNA 3'-5' helicase E1</fullName>
    </alternativeName>
</protein>
<dbReference type="GO" id="GO:0043138">
    <property type="term" value="F:3'-5' DNA helicase activity"/>
    <property type="evidence" value="ECO:0007669"/>
    <property type="project" value="UniProtKB-UniRule"/>
</dbReference>
<comment type="PTM">
    <text evidence="15">Sumoylated.</text>
</comment>
<keyword evidence="15" id="KW-0832">Ubl conjugation</keyword>
<evidence type="ECO:0000256" key="2">
    <source>
        <dbReference type="ARBA" id="ARBA00022518"/>
    </source>
</evidence>
<dbReference type="InterPro" id="IPR046832">
    <property type="entry name" value="PPV_E1_DBD"/>
</dbReference>
<dbReference type="EMBL" id="MF588703">
    <property type="protein sequence ID" value="ATQ38263.1"/>
    <property type="molecule type" value="Genomic_DNA"/>
</dbReference>
<evidence type="ECO:0000256" key="3">
    <source>
        <dbReference type="ARBA" id="ARBA00022553"/>
    </source>
</evidence>
<evidence type="ECO:0000256" key="13">
    <source>
        <dbReference type="ARBA" id="ARBA00048988"/>
    </source>
</evidence>
<keyword evidence="6 15" id="KW-0547">Nucleotide-binding</keyword>
<dbReference type="SUPFAM" id="SSF55464">
    <property type="entry name" value="Origin of replication-binding domain, RBD-like"/>
    <property type="match status" value="1"/>
</dbReference>
<evidence type="ECO:0000256" key="15">
    <source>
        <dbReference type="HAMAP-Rule" id="MF_04000"/>
    </source>
</evidence>
<comment type="subunit">
    <text evidence="15">Can form hexamers. Interacts with E2 protein; this interaction increases E1 DNA binding specificity. Interacts with host DNA polymerase subunit POLA2. Interacts with host single stranded DNA-binding protein RPA1. Interacts with host TOP1; this interaction stimulates the enzymatic activity of TOP1.</text>
</comment>
<evidence type="ECO:0000259" key="17">
    <source>
        <dbReference type="PROSITE" id="PS51206"/>
    </source>
</evidence>
<feature type="short sequence motif" description="Nuclear export signal" evidence="15">
    <location>
        <begin position="94"/>
        <end position="103"/>
    </location>
</feature>
<dbReference type="PIRSF" id="PIRSF003383">
    <property type="entry name" value="Rep_E1_papillomaV"/>
    <property type="match status" value="1"/>
</dbReference>
<evidence type="ECO:0000256" key="16">
    <source>
        <dbReference type="PIRNR" id="PIRNR003383"/>
    </source>
</evidence>
<dbReference type="EC" id="5.6.2.4" evidence="15 16"/>
<keyword evidence="8 15" id="KW-0347">Helicase</keyword>
<dbReference type="GO" id="GO:0005524">
    <property type="term" value="F:ATP binding"/>
    <property type="evidence" value="ECO:0007669"/>
    <property type="project" value="UniProtKB-UniRule"/>
</dbReference>
<keyword evidence="3 15" id="KW-0597">Phosphoprotein</keyword>
<evidence type="ECO:0000256" key="10">
    <source>
        <dbReference type="ARBA" id="ARBA00023125"/>
    </source>
</evidence>
<dbReference type="GO" id="GO:0003677">
    <property type="term" value="F:DNA binding"/>
    <property type="evidence" value="ECO:0007669"/>
    <property type="project" value="UniProtKB-UniRule"/>
</dbReference>
<dbReference type="PROSITE" id="PS51206">
    <property type="entry name" value="SF3_HELICASE_1"/>
    <property type="match status" value="1"/>
</dbReference>
<feature type="domain" description="SF3 helicase" evidence="17">
    <location>
        <begin position="420"/>
        <end position="570"/>
    </location>
</feature>
<feature type="cross-link" description="Glycyl lysine isopeptide (Lys-Gly) (interchain with G-Cter in SUMO)" evidence="15">
    <location>
        <position position="527"/>
    </location>
</feature>
<keyword evidence="11 15" id="KW-0413">Isomerase</keyword>
<keyword evidence="2 15" id="KW-0244">Early protein</keyword>
<dbReference type="GO" id="GO:0006260">
    <property type="term" value="P:DNA replication"/>
    <property type="evidence" value="ECO:0007669"/>
    <property type="project" value="UniProtKB-UniRule"/>
</dbReference>
<comment type="PTM">
    <text evidence="15">Phosphorylated.</text>
</comment>
<dbReference type="Gene3D" id="1.10.10.510">
    <property type="entry name" value="Zinc finger, large T-antigen D1 domain"/>
    <property type="match status" value="1"/>
</dbReference>
<dbReference type="Gene3D" id="3.40.50.300">
    <property type="entry name" value="P-loop containing nucleotide triphosphate hydrolases"/>
    <property type="match status" value="1"/>
</dbReference>
<dbReference type="InterPro" id="IPR037102">
    <property type="entry name" value="Znf_lg_T-Ag_D1_dom_sf"/>
</dbReference>
<evidence type="ECO:0000256" key="8">
    <source>
        <dbReference type="ARBA" id="ARBA00022806"/>
    </source>
</evidence>
<dbReference type="Pfam" id="PF20450">
    <property type="entry name" value="PPV_E1_DBD"/>
    <property type="match status" value="1"/>
</dbReference>
<gene>
    <name evidence="15 18" type="primary">E1</name>
</gene>
<feature type="binding site" evidence="15">
    <location>
        <begin position="446"/>
        <end position="453"/>
    </location>
    <ligand>
        <name>ATP</name>
        <dbReference type="ChEBI" id="CHEBI:30616"/>
    </ligand>
</feature>
<evidence type="ECO:0000256" key="4">
    <source>
        <dbReference type="ARBA" id="ARBA00022562"/>
    </source>
</evidence>
<sequence>MGDKGIDSNSSNSVDCKEWYIVDQAECEEELTDLENLFDESGSDISNLIDNEDEPDQGNSLALLNQQLLEECSQELLDLKRKFISPLKDAELDLSPQLQSVSLSAEPKTSRRRLFEDSGLGNEAENSIETTQVIDSDSCENASAQQSENNSVVADENGVSDICQELLKSRNVEITALAKFKETFGVSYKDLTRTFKSNKTCCNSWVLAVFGVQDELVESSKTLLQTHCEFFQIITYSLASSVLALYLCEFKNSKNRETVLKLLCQLLNVQEMQIMADPPKIKSVVVALYFFKQTFSSTSFKYGEFPEWIKKQTTVSHQTEAETFVLAKMVQFAYDHHLVDDSAIAYAYASIANDDANAAAWLNSNLQAKYLKDCTAMVRHYRRHEMRSMTMSDWIWTCCDKVNEEGDWKVIPKLLKYQGVNFISFLVALKEMFHGLPKKQCIVITGPPNTGKSYFCFSLVNFLQGRVISFMNHKSHFWLQPLKDCKMGFLDDATFPCWQFIDVYMRNALDGTPISLDSKHNNPVQIKLPCLLITSNIEVDKEQQFQYLHSRLKVFSFPNKMPLNDNGTPVYEITDASWNSFFRKLEKQLEISKSLDNSDGESGRAFRCFAGESANAV</sequence>
<dbReference type="InterPro" id="IPR014015">
    <property type="entry name" value="Helicase_SF3_DNA-vir"/>
</dbReference>
<evidence type="ECO:0000256" key="7">
    <source>
        <dbReference type="ARBA" id="ARBA00022801"/>
    </source>
</evidence>
<keyword evidence="10 15" id="KW-0238">DNA-binding</keyword>
<dbReference type="InterPro" id="IPR027417">
    <property type="entry name" value="P-loop_NTPase"/>
</dbReference>
<comment type="catalytic activity">
    <reaction evidence="12 15">
        <text>Couples ATP hydrolysis with the unwinding of duplex DNA by translocating in the 3'-5' direction.</text>
        <dbReference type="EC" id="5.6.2.4"/>
    </reaction>
</comment>
<comment type="similarity">
    <text evidence="15 16">Belongs to the papillomaviridae E1 protein family.</text>
</comment>
<reference evidence="18" key="1">
    <citation type="journal article" date="2018" name="MSphere">
        <title>Metagenomic Discovery of 83 New Human Papillomavirus Types in Patients with Immunodeficiency.</title>
        <authorList>
            <person name="Pastrana D.V."/>
            <person name="Peretti A."/>
            <person name="Welch N.L."/>
            <person name="Borgogna C."/>
            <person name="Olivero C."/>
            <person name="Badolato R."/>
            <person name="Notarangelo L.D."/>
            <person name="Gariglio M."/>
            <person name="FitzGerald P.C."/>
            <person name="McIntosh C.E."/>
            <person name="Reeves J."/>
            <person name="Starrett G.J."/>
            <person name="Bliskovsky V."/>
            <person name="Velez D."/>
            <person name="Brownell I."/>
            <person name="Yarchoan R."/>
            <person name="Wyvill K.M."/>
            <person name="Uldrick T.S."/>
            <person name="Maldarelli F."/>
            <person name="Lisco A."/>
            <person name="Sereti I."/>
            <person name="Gonzalez C.M."/>
            <person name="Androphy E.J."/>
            <person name="McBride A.A."/>
            <person name="Van Doorslaer K."/>
            <person name="Garcia F."/>
            <person name="Dvoretzky I."/>
            <person name="Liu J.S."/>
            <person name="Han J."/>
            <person name="Murphy P.M."/>
            <person name="McDermott D.H."/>
            <person name="Buck C.B."/>
        </authorList>
    </citation>
    <scope>NUCLEOTIDE SEQUENCE</scope>
    <source>
        <strain evidence="18">Gamma07_w20c09</strain>
    </source>
</reference>
<evidence type="ECO:0000256" key="9">
    <source>
        <dbReference type="ARBA" id="ARBA00022840"/>
    </source>
</evidence>
<evidence type="ECO:0000256" key="14">
    <source>
        <dbReference type="ARBA" id="ARBA00093297"/>
    </source>
</evidence>
<feature type="short sequence motif" description="Nuclear localization signal" evidence="15">
    <location>
        <begin position="80"/>
        <end position="82"/>
    </location>
</feature>
<comment type="function">
    <text evidence="14 15">ATP-dependent DNA 3'-5' helicase required for initiation of viral DNA replication. It forms a complex with the viral E2 protein. The E1-E2 complex binds to the replication origin which contains binding sites for both proteins. During the initial step, a dimer of E1 interacts with a dimer of protein E2 leading to a complex that binds the viral origin of replication with high specificity. Then, a second dimer of E1 displaces the E2 dimer in an ATP-dependent manner to form the E1 tetramer. Following this, two E1 monomers are added to each half of the site, which results in the formation of two E1 trimers on the viral ori. Subsequently, two hexamers will be created. The double hexamer acts as a bi-directional helicase machinery and unwinds the viral DNA and then recruits the host DNA polymerase to start replication.</text>
</comment>
<evidence type="ECO:0000256" key="5">
    <source>
        <dbReference type="ARBA" id="ARBA00022705"/>
    </source>
</evidence>
<evidence type="ECO:0000256" key="11">
    <source>
        <dbReference type="ARBA" id="ARBA00023235"/>
    </source>
</evidence>
<dbReference type="Pfam" id="PF00519">
    <property type="entry name" value="PPV_E1_C"/>
    <property type="match status" value="1"/>
</dbReference>
<accession>A0A2D2ALD6</accession>
<keyword evidence="5 15" id="KW-0235">DNA replication</keyword>
<dbReference type="Proteomes" id="UP000290845">
    <property type="component" value="Segment"/>
</dbReference>
<evidence type="ECO:0000256" key="1">
    <source>
        <dbReference type="ARBA" id="ARBA00004147"/>
    </source>
</evidence>
<dbReference type="InterPro" id="IPR016393">
    <property type="entry name" value="Rep_E1_papillomaV"/>
</dbReference>
<evidence type="ECO:0000256" key="12">
    <source>
        <dbReference type="ARBA" id="ARBA00034617"/>
    </source>
</evidence>
<evidence type="ECO:0000313" key="18">
    <source>
        <dbReference type="EMBL" id="ATQ38263.1"/>
    </source>
</evidence>
<dbReference type="Pfam" id="PF00524">
    <property type="entry name" value="PPV_E1_N"/>
    <property type="match status" value="1"/>
</dbReference>
<dbReference type="InterPro" id="IPR046935">
    <property type="entry name" value="PPV_E1_DBD_sf"/>
</dbReference>
<comment type="catalytic activity">
    <reaction evidence="13 15 16">
        <text>ATP + H2O = ADP + phosphate + H(+)</text>
        <dbReference type="Rhea" id="RHEA:13065"/>
        <dbReference type="ChEBI" id="CHEBI:15377"/>
        <dbReference type="ChEBI" id="CHEBI:15378"/>
        <dbReference type="ChEBI" id="CHEBI:30616"/>
        <dbReference type="ChEBI" id="CHEBI:43474"/>
        <dbReference type="ChEBI" id="CHEBI:456216"/>
        <dbReference type="EC" id="5.6.2.4"/>
    </reaction>
</comment>